<feature type="non-terminal residue" evidence="2">
    <location>
        <position position="1"/>
    </location>
</feature>
<organism evidence="2">
    <name type="scientific">Torque teno virus</name>
    <dbReference type="NCBI Taxonomy" id="68887"/>
    <lineage>
        <taxon>Viruses</taxon>
        <taxon>Monodnaviria</taxon>
        <taxon>Shotokuvirae</taxon>
        <taxon>Commensaviricota</taxon>
        <taxon>Cardeaviricetes</taxon>
        <taxon>Sanitavirales</taxon>
        <taxon>Anelloviridae</taxon>
    </lineage>
</organism>
<evidence type="ECO:0000313" key="2">
    <source>
        <dbReference type="EMBL" id="BAA74998.1"/>
    </source>
</evidence>
<evidence type="ECO:0000256" key="1">
    <source>
        <dbReference type="SAM" id="MobiDB-lite"/>
    </source>
</evidence>
<dbReference type="EMBL" id="AB023337">
    <property type="protein sequence ID" value="BAA74998.1"/>
    <property type="molecule type" value="Genomic_DNA"/>
</dbReference>
<accession>Q9YLU2</accession>
<feature type="region of interest" description="Disordered" evidence="1">
    <location>
        <begin position="31"/>
        <end position="67"/>
    </location>
</feature>
<proteinExistence type="predicted"/>
<sequence length="67" mass="8048">LRLLKNAKQMSYRKPTPVGRSIRIQRILHQSHRRHKHTPQLQMCHKEPLHRTPTVSPYQPPQRIRAL</sequence>
<name>Q9YLU2_9VIRU</name>
<feature type="non-terminal residue" evidence="2">
    <location>
        <position position="67"/>
    </location>
</feature>
<reference evidence="2" key="1">
    <citation type="journal article" date="1999" name="J. Clin. Microbiol.">
        <title>TT virus infection is widespread in the general populations from different geographic regions.</title>
        <authorList>
            <person name="Abe K."/>
            <person name="Inami T."/>
            <person name="Asano K."/>
            <person name="Miyoshi C."/>
            <person name="Masaki N."/>
            <person name="Hayashi S."/>
            <person name="Ishikawa K."/>
            <person name="Takebe Y."/>
            <person name="Win K.M."/>
            <person name="El-Zayadi A.R."/>
            <person name="Han K.H."/>
            <person name="Zhang D.Y."/>
        </authorList>
    </citation>
    <scope>NUCLEOTIDE SEQUENCE</scope>
</reference>
<protein>
    <submittedName>
        <fullName evidence="2">ORF1</fullName>
    </submittedName>
</protein>